<evidence type="ECO:0000256" key="3">
    <source>
        <dbReference type="ARBA" id="ARBA00022898"/>
    </source>
</evidence>
<dbReference type="GO" id="GO:0030170">
    <property type="term" value="F:pyridoxal phosphate binding"/>
    <property type="evidence" value="ECO:0007669"/>
    <property type="project" value="InterPro"/>
</dbReference>
<dbReference type="PIRSF" id="PIRSF001434">
    <property type="entry name" value="CGS"/>
    <property type="match status" value="1"/>
</dbReference>
<reference evidence="6 7" key="1">
    <citation type="submission" date="2016-08" db="EMBL/GenBank/DDBJ databases">
        <authorList>
            <person name="Seilhamer J.J."/>
        </authorList>
    </citation>
    <scope>NUCLEOTIDE SEQUENCE [LARGE SCALE GENOMIC DNA]</scope>
    <source>
        <strain evidence="6 7">A37T2</strain>
    </source>
</reference>
<dbReference type="PANTHER" id="PTHR11808">
    <property type="entry name" value="TRANS-SULFURATION ENZYME FAMILY MEMBER"/>
    <property type="match status" value="1"/>
</dbReference>
<dbReference type="Proteomes" id="UP000242818">
    <property type="component" value="Unassembled WGS sequence"/>
</dbReference>
<organism evidence="6 7">
    <name type="scientific">Chitinophaga costaii</name>
    <dbReference type="NCBI Taxonomy" id="1335309"/>
    <lineage>
        <taxon>Bacteria</taxon>
        <taxon>Pseudomonadati</taxon>
        <taxon>Bacteroidota</taxon>
        <taxon>Chitinophagia</taxon>
        <taxon>Chitinophagales</taxon>
        <taxon>Chitinophagaceae</taxon>
        <taxon>Chitinophaga</taxon>
    </lineage>
</organism>
<dbReference type="SUPFAM" id="SSF53383">
    <property type="entry name" value="PLP-dependent transferases"/>
    <property type="match status" value="1"/>
</dbReference>
<dbReference type="GO" id="GO:0019346">
    <property type="term" value="P:transsulfuration"/>
    <property type="evidence" value="ECO:0007669"/>
    <property type="project" value="InterPro"/>
</dbReference>
<dbReference type="AlphaFoldDB" id="A0A1C4ARD1"/>
<dbReference type="GO" id="GO:0003962">
    <property type="term" value="F:cystathionine gamma-synthase activity"/>
    <property type="evidence" value="ECO:0007669"/>
    <property type="project" value="TreeGrafter"/>
</dbReference>
<dbReference type="STRING" id="1335309.GA0116948_102250"/>
<sequence>MSTITELIHSIPVDPQTGAIAVPIYQTSTFVQEAPGVNKGYDYARSNNPTRAVLEQLVAGLEKGAAAYAFASGLAAIDAVVKLLQAGDEIIAVDDIYGGAFRLFDKVYKKFGISVQYVDTTDTEKVAAAFTAKTKLVWLETPTNPTLKISDIRAIATLAKAHGALLCVDNTFASPVLQQPLTLGADIVVHSATKYLGGHSDLIAGIVVTKEKALGDEIKFYQNACGAILSPFDSFLLIRGLETLHLRVRQHGSNAQAIAEYLEQHPLVDKVFYPGLPSHPHHDRAKQQAKGFGGIVSFTLKTDTVPAATALVCSTHYFKLAESLGGIKSLLCHPASMTHKSIPEDIRHANGVADSLIRLSVGLEETQDLIADLEQAFARAGSSKQVEKLPAYREQEELALALAL</sequence>
<accession>A0A1C4ARD1</accession>
<dbReference type="CDD" id="cd00614">
    <property type="entry name" value="CGS_like"/>
    <property type="match status" value="1"/>
</dbReference>
<dbReference type="EMBL" id="FMAR01000002">
    <property type="protein sequence ID" value="SCB97139.1"/>
    <property type="molecule type" value="Genomic_DNA"/>
</dbReference>
<keyword evidence="6" id="KW-0456">Lyase</keyword>
<dbReference type="FunFam" id="3.40.640.10:FF:000009">
    <property type="entry name" value="Cystathionine gamma-synthase homolog"/>
    <property type="match status" value="1"/>
</dbReference>
<dbReference type="RefSeq" id="WP_089709378.1">
    <property type="nucleotide sequence ID" value="NZ_FMAR01000002.1"/>
</dbReference>
<evidence type="ECO:0000256" key="2">
    <source>
        <dbReference type="ARBA" id="ARBA00009077"/>
    </source>
</evidence>
<dbReference type="GO" id="GO:0019343">
    <property type="term" value="P:cysteine biosynthetic process via cystathionine"/>
    <property type="evidence" value="ECO:0007669"/>
    <property type="project" value="TreeGrafter"/>
</dbReference>
<evidence type="ECO:0000256" key="5">
    <source>
        <dbReference type="RuleBase" id="RU362118"/>
    </source>
</evidence>
<dbReference type="InterPro" id="IPR054542">
    <property type="entry name" value="Cys_met_metab_PP"/>
</dbReference>
<keyword evidence="3 4" id="KW-0663">Pyridoxal phosphate</keyword>
<dbReference type="GO" id="GO:0005737">
    <property type="term" value="C:cytoplasm"/>
    <property type="evidence" value="ECO:0007669"/>
    <property type="project" value="TreeGrafter"/>
</dbReference>
<dbReference type="InterPro" id="IPR015424">
    <property type="entry name" value="PyrdxlP-dep_Trfase"/>
</dbReference>
<dbReference type="InterPro" id="IPR000277">
    <property type="entry name" value="Cys/Met-Metab_PyrdxlP-dep_enz"/>
</dbReference>
<evidence type="ECO:0000313" key="7">
    <source>
        <dbReference type="Proteomes" id="UP000242818"/>
    </source>
</evidence>
<protein>
    <submittedName>
        <fullName evidence="6">Cystathionine beta-lyase</fullName>
    </submittedName>
</protein>
<evidence type="ECO:0000256" key="1">
    <source>
        <dbReference type="ARBA" id="ARBA00001933"/>
    </source>
</evidence>
<gene>
    <name evidence="6" type="ORF">GA0116948_102250</name>
</gene>
<feature type="modified residue" description="N6-(pyridoxal phosphate)lysine" evidence="4">
    <location>
        <position position="194"/>
    </location>
</feature>
<dbReference type="InterPro" id="IPR015422">
    <property type="entry name" value="PyrdxlP-dep_Trfase_small"/>
</dbReference>
<dbReference type="OrthoDB" id="9803729at2"/>
<dbReference type="PANTHER" id="PTHR11808:SF15">
    <property type="entry name" value="CYSTATHIONINE GAMMA-LYASE"/>
    <property type="match status" value="1"/>
</dbReference>
<dbReference type="GO" id="GO:0004123">
    <property type="term" value="F:cystathionine gamma-lyase activity"/>
    <property type="evidence" value="ECO:0007669"/>
    <property type="project" value="TreeGrafter"/>
</dbReference>
<dbReference type="PROSITE" id="PS00868">
    <property type="entry name" value="CYS_MET_METAB_PP"/>
    <property type="match status" value="1"/>
</dbReference>
<dbReference type="InterPro" id="IPR015421">
    <property type="entry name" value="PyrdxlP-dep_Trfase_major"/>
</dbReference>
<keyword evidence="7" id="KW-1185">Reference proteome</keyword>
<proteinExistence type="inferred from homology"/>
<comment type="similarity">
    <text evidence="2 5">Belongs to the trans-sulfuration enzymes family.</text>
</comment>
<comment type="cofactor">
    <cofactor evidence="1 5">
        <name>pyridoxal 5'-phosphate</name>
        <dbReference type="ChEBI" id="CHEBI:597326"/>
    </cofactor>
</comment>
<dbReference type="Gene3D" id="3.90.1150.10">
    <property type="entry name" value="Aspartate Aminotransferase, domain 1"/>
    <property type="match status" value="1"/>
</dbReference>
<dbReference type="Pfam" id="PF01053">
    <property type="entry name" value="Cys_Met_Meta_PP"/>
    <property type="match status" value="1"/>
</dbReference>
<name>A0A1C4ARD1_9BACT</name>
<evidence type="ECO:0000313" key="6">
    <source>
        <dbReference type="EMBL" id="SCB97139.1"/>
    </source>
</evidence>
<dbReference type="FunFam" id="3.90.1150.10:FF:000008">
    <property type="entry name" value="Cystathionine gamma-synthase"/>
    <property type="match status" value="1"/>
</dbReference>
<dbReference type="Gene3D" id="3.40.640.10">
    <property type="entry name" value="Type I PLP-dependent aspartate aminotransferase-like (Major domain)"/>
    <property type="match status" value="1"/>
</dbReference>
<evidence type="ECO:0000256" key="4">
    <source>
        <dbReference type="PIRSR" id="PIRSR001434-2"/>
    </source>
</evidence>